<comment type="caution">
    <text evidence="1">The sequence shown here is derived from an EMBL/GenBank/DDBJ whole genome shotgun (WGS) entry which is preliminary data.</text>
</comment>
<protein>
    <submittedName>
        <fullName evidence="1">Uncharacterized protein</fullName>
    </submittedName>
</protein>
<dbReference type="RefSeq" id="WP_140929082.1">
    <property type="nucleotide sequence ID" value="NZ_VFSU01000031.1"/>
</dbReference>
<gene>
    <name evidence="1" type="ORF">FJQ54_14190</name>
</gene>
<organism evidence="1 2">
    <name type="scientific">Sandaracinobacter neustonicus</name>
    <dbReference type="NCBI Taxonomy" id="1715348"/>
    <lineage>
        <taxon>Bacteria</taxon>
        <taxon>Pseudomonadati</taxon>
        <taxon>Pseudomonadota</taxon>
        <taxon>Alphaproteobacteria</taxon>
        <taxon>Sphingomonadales</taxon>
        <taxon>Sphingosinicellaceae</taxon>
        <taxon>Sandaracinobacter</taxon>
    </lineage>
</organism>
<accession>A0A501XF34</accession>
<reference evidence="1 2" key="1">
    <citation type="submission" date="2019-06" db="EMBL/GenBank/DDBJ databases">
        <authorList>
            <person name="Lee I."/>
            <person name="Jang G.I."/>
            <person name="Hwang C.Y."/>
        </authorList>
    </citation>
    <scope>NUCLEOTIDE SEQUENCE [LARGE SCALE GENOMIC DNA]</scope>
    <source>
        <strain evidence="1 2">PAMC 28131</strain>
    </source>
</reference>
<sequence>MRTDHILFTSVAIMAGMPTLASSDAKWTDHLKLKCSFRSSTHCNERGNSCTKSDTSEGITGNILIDFDKNTFIHSSEFQGIPASSEPTSGKILNLLWYPPEEYRGTVILFLDSGRMVSIHAQSLDAVIQSAAFAEPHTALYHCKRVEDITHSLK</sequence>
<proteinExistence type="predicted"/>
<keyword evidence="2" id="KW-1185">Reference proteome</keyword>
<dbReference type="Proteomes" id="UP000319897">
    <property type="component" value="Unassembled WGS sequence"/>
</dbReference>
<dbReference type="EMBL" id="VFSU01000031">
    <property type="protein sequence ID" value="TPE59211.1"/>
    <property type="molecule type" value="Genomic_DNA"/>
</dbReference>
<evidence type="ECO:0000313" key="2">
    <source>
        <dbReference type="Proteomes" id="UP000319897"/>
    </source>
</evidence>
<dbReference type="AlphaFoldDB" id="A0A501XF34"/>
<evidence type="ECO:0000313" key="1">
    <source>
        <dbReference type="EMBL" id="TPE59211.1"/>
    </source>
</evidence>
<name>A0A501XF34_9SPHN</name>